<dbReference type="Gene3D" id="3.60.40.10">
    <property type="entry name" value="PPM-type phosphatase domain"/>
    <property type="match status" value="1"/>
</dbReference>
<protein>
    <recommendedName>
        <fullName evidence="3">PPM-type phosphatase domain-containing protein</fullName>
    </recommendedName>
</protein>
<gene>
    <name evidence="1" type="ORF">TELCIR_03011</name>
</gene>
<sequence length="112" mass="12436">MHKNERGLPEMEGSDTGRFAISCDPDIRSFSIADDNIFGFCLHSDGVALSPGHIVKTINMTSSEDKENASNPRATNLASELIVQNRHYLKSRCFRDNAAVIVVLIKQLSMNR</sequence>
<dbReference type="AlphaFoldDB" id="A0A2G9UXL2"/>
<evidence type="ECO:0000313" key="1">
    <source>
        <dbReference type="EMBL" id="PIO74977.1"/>
    </source>
</evidence>
<organism evidence="1 2">
    <name type="scientific">Teladorsagia circumcincta</name>
    <name type="common">Brown stomach worm</name>
    <name type="synonym">Ostertagia circumcincta</name>
    <dbReference type="NCBI Taxonomy" id="45464"/>
    <lineage>
        <taxon>Eukaryota</taxon>
        <taxon>Metazoa</taxon>
        <taxon>Ecdysozoa</taxon>
        <taxon>Nematoda</taxon>
        <taxon>Chromadorea</taxon>
        <taxon>Rhabditida</taxon>
        <taxon>Rhabditina</taxon>
        <taxon>Rhabditomorpha</taxon>
        <taxon>Strongyloidea</taxon>
        <taxon>Trichostrongylidae</taxon>
        <taxon>Teladorsagia</taxon>
    </lineage>
</organism>
<dbReference type="EMBL" id="KZ345195">
    <property type="protein sequence ID" value="PIO74977.1"/>
    <property type="molecule type" value="Genomic_DNA"/>
</dbReference>
<dbReference type="InterPro" id="IPR036457">
    <property type="entry name" value="PPM-type-like_dom_sf"/>
</dbReference>
<evidence type="ECO:0008006" key="3">
    <source>
        <dbReference type="Google" id="ProtNLM"/>
    </source>
</evidence>
<reference evidence="1 2" key="1">
    <citation type="submission" date="2015-09" db="EMBL/GenBank/DDBJ databases">
        <title>Draft genome of the parasitic nematode Teladorsagia circumcincta isolate WARC Sus (inbred).</title>
        <authorList>
            <person name="Mitreva M."/>
        </authorList>
    </citation>
    <scope>NUCLEOTIDE SEQUENCE [LARGE SCALE GENOMIC DNA]</scope>
    <source>
        <strain evidence="1 2">S</strain>
    </source>
</reference>
<name>A0A2G9UXL2_TELCI</name>
<keyword evidence="2" id="KW-1185">Reference proteome</keyword>
<proteinExistence type="predicted"/>
<accession>A0A2G9UXL2</accession>
<dbReference type="Proteomes" id="UP000230423">
    <property type="component" value="Unassembled WGS sequence"/>
</dbReference>
<evidence type="ECO:0000313" key="2">
    <source>
        <dbReference type="Proteomes" id="UP000230423"/>
    </source>
</evidence>
<dbReference type="OrthoDB" id="10025511at2759"/>